<protein>
    <submittedName>
        <fullName evidence="2">Ig-like domain (Group 2)</fullName>
    </submittedName>
</protein>
<organism evidence="2 3">
    <name type="scientific">Eubacterium uniforme</name>
    <dbReference type="NCBI Taxonomy" id="39495"/>
    <lineage>
        <taxon>Bacteria</taxon>
        <taxon>Bacillati</taxon>
        <taxon>Bacillota</taxon>
        <taxon>Clostridia</taxon>
        <taxon>Eubacteriales</taxon>
        <taxon>Eubacteriaceae</taxon>
        <taxon>Eubacterium</taxon>
    </lineage>
</organism>
<gene>
    <name evidence="2" type="ORF">SAMN02745111_01182</name>
</gene>
<evidence type="ECO:0000259" key="1">
    <source>
        <dbReference type="SMART" id="SM00635"/>
    </source>
</evidence>
<accession>A0A1T4VLE5</accession>
<feature type="domain" description="BIG2" evidence="1">
    <location>
        <begin position="117"/>
        <end position="194"/>
    </location>
</feature>
<name>A0A1T4VLE5_9FIRM</name>
<dbReference type="Gene3D" id="2.60.40.1080">
    <property type="match status" value="2"/>
</dbReference>
<keyword evidence="3" id="KW-1185">Reference proteome</keyword>
<dbReference type="RefSeq" id="WP_078766050.1">
    <property type="nucleotide sequence ID" value="NZ_FUXZ01000006.1"/>
</dbReference>
<feature type="domain" description="BIG2" evidence="1">
    <location>
        <begin position="31"/>
        <end position="109"/>
    </location>
</feature>
<evidence type="ECO:0000313" key="2">
    <source>
        <dbReference type="EMBL" id="SKA65737.1"/>
    </source>
</evidence>
<evidence type="ECO:0000313" key="3">
    <source>
        <dbReference type="Proteomes" id="UP000190814"/>
    </source>
</evidence>
<dbReference type="Proteomes" id="UP000190814">
    <property type="component" value="Unassembled WGS sequence"/>
</dbReference>
<sequence length="695" mass="78209">MRIKKNLVQVVATLAVALTITGAMSIKAEAKLNNIKVTAPSGKTVKVAMGKKVKLKAVVKKLKNKKVSFKSNNPKIAKVNAKGFVSGLKDGKTKITVTSKENPKIKNTIKVVVYKNAVKKIKLNKINVNLNTGEQCKLKAKIKPVKNVSKVLKYTSSNKKVATVTKKGVIKAVAVGTAKITVKATDGSKKKAICNVTVTGKNEAKNEVLEIKNVSIRCGHAIDVTLTKAKELIAEDFDVSYKYCESNKNSTIYGIESLNTNDNIHYEICLSGKLIYGTLVNIKINGLDGVSSKTVVVDRNYFDHEIDGNSVDDYVRCLKNGKIQLKYYELKNQRCEYLKYSGLAKFEVLNLPEGISVQYSNGKTQFELYGNYNEDADEYKTVVKAVDEKGKVMYMNIHFIVCDDDYYVRFKEPYTGTYLAYKYYSKYEDEYLKGQDVISPSINFSDYGYYGTYYYDFVSYKASGLPENMRMNEENGNLEVIDKAKDVKPGVYNISMLATLEEGQVFAFTYKLTLVEGIIISGKYVDGLGKSVPYSSSFYFEKGDVYNTAYGVKTDGEGNYKLRIVPGVYRINGCINPYFKSYENKFTKSQKYDIRSNYFEVRIAVDTIYGMRLTSSVSICDKNGKYRYLSTLAVTDDQGRYKIVLYGYLRKGKYRVIDDYDLNIVSNSSGKMYEIEPCGFVIDGINKVRFKAKEV</sequence>
<dbReference type="AlphaFoldDB" id="A0A1T4VLE5"/>
<dbReference type="InterPro" id="IPR008964">
    <property type="entry name" value="Invasin/intimin_cell_adhesion"/>
</dbReference>
<proteinExistence type="predicted"/>
<dbReference type="OrthoDB" id="1774798at2"/>
<dbReference type="SUPFAM" id="SSF49373">
    <property type="entry name" value="Invasin/intimin cell-adhesion fragments"/>
    <property type="match status" value="2"/>
</dbReference>
<reference evidence="2 3" key="1">
    <citation type="submission" date="2017-02" db="EMBL/GenBank/DDBJ databases">
        <authorList>
            <person name="Peterson S.W."/>
        </authorList>
    </citation>
    <scope>NUCLEOTIDE SEQUENCE [LARGE SCALE GENOMIC DNA]</scope>
    <source>
        <strain evidence="2 3">ATCC 35992</strain>
    </source>
</reference>
<dbReference type="Pfam" id="PF02368">
    <property type="entry name" value="Big_2"/>
    <property type="match status" value="2"/>
</dbReference>
<dbReference type="SMART" id="SM00635">
    <property type="entry name" value="BID_2"/>
    <property type="match status" value="2"/>
</dbReference>
<dbReference type="STRING" id="39495.SAMN02745111_01182"/>
<dbReference type="InterPro" id="IPR003343">
    <property type="entry name" value="Big_2"/>
</dbReference>
<dbReference type="EMBL" id="FUXZ01000006">
    <property type="protein sequence ID" value="SKA65737.1"/>
    <property type="molecule type" value="Genomic_DNA"/>
</dbReference>